<evidence type="ECO:0000313" key="2">
    <source>
        <dbReference type="Proteomes" id="UP000198224"/>
    </source>
</evidence>
<accession>A0A1C4YJG0</accession>
<sequence length="60" mass="7059">MIERELPRSVWVPMVARQTIAEHQAGSACRRCRPDGCTELRWARDRLKAYRVAGNRSQRY</sequence>
<evidence type="ECO:0000313" key="1">
    <source>
        <dbReference type="EMBL" id="SCF20895.1"/>
    </source>
</evidence>
<dbReference type="AlphaFoldDB" id="A0A1C4YJG0"/>
<keyword evidence="2" id="KW-1185">Reference proteome</keyword>
<dbReference type="Proteomes" id="UP000198224">
    <property type="component" value="Chromosome I"/>
</dbReference>
<reference evidence="2" key="1">
    <citation type="submission" date="2016-06" db="EMBL/GenBank/DDBJ databases">
        <authorList>
            <person name="Varghese N."/>
            <person name="Submissions Spin"/>
        </authorList>
    </citation>
    <scope>NUCLEOTIDE SEQUENCE [LARGE SCALE GENOMIC DNA]</scope>
    <source>
        <strain evidence="2">DSM 45160</strain>
    </source>
</reference>
<name>A0A1C4YJG0_9ACTN</name>
<gene>
    <name evidence="1" type="ORF">GA0070612_4849</name>
</gene>
<organism evidence="1 2">
    <name type="scientific">Micromonospora chokoriensis</name>
    <dbReference type="NCBI Taxonomy" id="356851"/>
    <lineage>
        <taxon>Bacteria</taxon>
        <taxon>Bacillati</taxon>
        <taxon>Actinomycetota</taxon>
        <taxon>Actinomycetes</taxon>
        <taxon>Micromonosporales</taxon>
        <taxon>Micromonosporaceae</taxon>
        <taxon>Micromonospora</taxon>
    </lineage>
</organism>
<protein>
    <submittedName>
        <fullName evidence="1">Uncharacterized protein</fullName>
    </submittedName>
</protein>
<proteinExistence type="predicted"/>
<dbReference type="EMBL" id="LT607409">
    <property type="protein sequence ID" value="SCF20895.1"/>
    <property type="molecule type" value="Genomic_DNA"/>
</dbReference>